<organism evidence="3 4">
    <name type="scientific">Vreelandella subterranea</name>
    <dbReference type="NCBI Taxonomy" id="416874"/>
    <lineage>
        <taxon>Bacteria</taxon>
        <taxon>Pseudomonadati</taxon>
        <taxon>Pseudomonadota</taxon>
        <taxon>Gammaproteobacteria</taxon>
        <taxon>Oceanospirillales</taxon>
        <taxon>Halomonadaceae</taxon>
        <taxon>Vreelandella</taxon>
    </lineage>
</organism>
<dbReference type="Pfam" id="PF03993">
    <property type="entry name" value="DUF349"/>
    <property type="match status" value="3"/>
</dbReference>
<evidence type="ECO:0000256" key="2">
    <source>
        <dbReference type="SAM" id="MobiDB-lite"/>
    </source>
</evidence>
<keyword evidence="3" id="KW-0418">Kinase</keyword>
<dbReference type="AlphaFoldDB" id="A0A1H9UAW7"/>
<dbReference type="EMBL" id="FOGS01000006">
    <property type="protein sequence ID" value="SES06499.1"/>
    <property type="molecule type" value="Genomic_DNA"/>
</dbReference>
<reference evidence="4" key="1">
    <citation type="submission" date="2016-10" db="EMBL/GenBank/DDBJ databases">
        <authorList>
            <person name="Varghese N."/>
            <person name="Submissions S."/>
        </authorList>
    </citation>
    <scope>NUCLEOTIDE SEQUENCE [LARGE SCALE GENOMIC DNA]</scope>
    <source>
        <strain evidence="4">CGMCC 1.6495</strain>
    </source>
</reference>
<evidence type="ECO:0000313" key="3">
    <source>
        <dbReference type="EMBL" id="SES06499.1"/>
    </source>
</evidence>
<feature type="region of interest" description="Disordered" evidence="2">
    <location>
        <begin position="258"/>
        <end position="279"/>
    </location>
</feature>
<dbReference type="STRING" id="416874.SAMN04487958_106191"/>
<feature type="coiled-coil region" evidence="1">
    <location>
        <begin position="166"/>
        <end position="213"/>
    </location>
</feature>
<sequence length="934" mass="107597">MHGLLRRLFAPRWQHPNAEVRRQALHRLDPDHREQRQALASLAQDPDSDIQLAALLALDDLEGLMAAYPAHQDDTAWQEALCQRLSGQQGQTALGQREALAERIDDTKVLNALVHKGDNLNLRLTALARLTDERDFIEHACHNGVAAVRHQAADRVVSEEGLKQLLKKARRDRQVVRMAKDRLQERRADAEWKEAQQQKRETLLQQLEKHAQATWEPLYGGRLRHLQREWEQLPQSPDPDQEARYHQAVLACRKTLHDHETHEQARQQNNQQREATDQTREQLLEGLEETLEGLRLGNGLTAQDIDSLRAQRQLLGQRWQQLSDEHPPSDSMRQRYTRALKEYEACIEAWQRWQHISADLEQALADADHSAMASLLDQCRWPDSLTMPTLARQAQEALADAHETADTQNDAQSLSAYNNDLDAFAQLLERGAFKSASRLHQRLKPRIDALKGDDARPLKARLKQLGAQLAELRDWRGFVAGPKREQLCDSIEALADDQHMADAALDRHHRQLVKEWKSLGDAAADRELSARFRAASDRIHERLAPWREQLSEERAANLRAREALCEQLETLIAQPAQDADPDVLREIRDKARQQWRHHSPVPREQAEAIGRRFGRVRHQLQSLIDTRAEHIADQKKNLISKVQALHQDERPLAERIEKAKQLQQQWRQLGRAPKGEEQTLWKAFRHECDQLFARRDAHKKEQLAQQQRQLDSLQALIDEMDSWQPQDARDHAKLDAFIEQATHLEPLPLKRRSEGMQRRLSGIIRARRERLNRLEVADTVNAWQQLTPLIEAHLRADQRRLVDEQADTVDAQAVLGETTLTAPFEQAHHQRNQRRQETLPEAHEASLKDQLARLRVHLSLLAMGRVHQQDEPLRLAIQVERLNDGLQKERSRAQEVSEVLADLIALGPMPRSLWDQEVGELDELLTQLARTPPP</sequence>
<proteinExistence type="predicted"/>
<keyword evidence="4" id="KW-1185">Reference proteome</keyword>
<keyword evidence="3" id="KW-0808">Transferase</keyword>
<dbReference type="Proteomes" id="UP000198505">
    <property type="component" value="Unassembled WGS sequence"/>
</dbReference>
<dbReference type="RefSeq" id="WP_092827725.1">
    <property type="nucleotide sequence ID" value="NZ_FOGS01000006.1"/>
</dbReference>
<evidence type="ECO:0000256" key="1">
    <source>
        <dbReference type="SAM" id="Coils"/>
    </source>
</evidence>
<protein>
    <submittedName>
        <fullName evidence="3">Phosphoglycerate kinase</fullName>
    </submittedName>
</protein>
<dbReference type="GO" id="GO:0016301">
    <property type="term" value="F:kinase activity"/>
    <property type="evidence" value="ECO:0007669"/>
    <property type="project" value="UniProtKB-KW"/>
</dbReference>
<gene>
    <name evidence="3" type="ORF">SAMN04487958_106191</name>
</gene>
<evidence type="ECO:0000313" key="4">
    <source>
        <dbReference type="Proteomes" id="UP000198505"/>
    </source>
</evidence>
<keyword evidence="1" id="KW-0175">Coiled coil</keyword>
<dbReference type="InterPro" id="IPR007139">
    <property type="entry name" value="DUF349"/>
</dbReference>
<accession>A0A1H9UAW7</accession>
<name>A0A1H9UAW7_9GAMM</name>